<dbReference type="Proteomes" id="UP000184474">
    <property type="component" value="Unassembled WGS sequence"/>
</dbReference>
<dbReference type="GO" id="GO:0046872">
    <property type="term" value="F:metal ion binding"/>
    <property type="evidence" value="ECO:0007669"/>
    <property type="project" value="UniProtKB-KW"/>
</dbReference>
<dbReference type="SUPFAM" id="SSF48695">
    <property type="entry name" value="Multiheme cytochromes"/>
    <property type="match status" value="1"/>
</dbReference>
<evidence type="ECO:0000256" key="3">
    <source>
        <dbReference type="ARBA" id="ARBA00023004"/>
    </source>
</evidence>
<dbReference type="AlphaFoldDB" id="A0A1M6RGM1"/>
<dbReference type="PANTHER" id="PTHR39425:SF1">
    <property type="entry name" value="CYTOCHROME C7-LIKE DOMAIN-CONTAINING PROTEIN"/>
    <property type="match status" value="1"/>
</dbReference>
<dbReference type="Pfam" id="PF00034">
    <property type="entry name" value="Cytochrom_C"/>
    <property type="match status" value="1"/>
</dbReference>
<evidence type="ECO:0000256" key="4">
    <source>
        <dbReference type="PROSITE-ProRule" id="PRU00433"/>
    </source>
</evidence>
<dbReference type="Gene3D" id="3.90.10.10">
    <property type="entry name" value="Cytochrome C3"/>
    <property type="match status" value="2"/>
</dbReference>
<dbReference type="SUPFAM" id="SSF46626">
    <property type="entry name" value="Cytochrome c"/>
    <property type="match status" value="1"/>
</dbReference>
<dbReference type="CDD" id="cd08168">
    <property type="entry name" value="Cytochrom_C3"/>
    <property type="match status" value="1"/>
</dbReference>
<keyword evidence="9" id="KW-1185">Reference proteome</keyword>
<keyword evidence="5" id="KW-1133">Transmembrane helix</keyword>
<evidence type="ECO:0000256" key="5">
    <source>
        <dbReference type="SAM" id="Phobius"/>
    </source>
</evidence>
<feature type="chain" id="PRO_5012612944" evidence="6">
    <location>
        <begin position="37"/>
        <end position="422"/>
    </location>
</feature>
<accession>A0A1M6RGM1</accession>
<dbReference type="InterPro" id="IPR029467">
    <property type="entry name" value="Cyt_c7-like"/>
</dbReference>
<dbReference type="InterPro" id="IPR036280">
    <property type="entry name" value="Multihaem_cyt_sf"/>
</dbReference>
<dbReference type="PROSITE" id="PS51007">
    <property type="entry name" value="CYTC"/>
    <property type="match status" value="1"/>
</dbReference>
<keyword evidence="1 4" id="KW-0349">Heme</keyword>
<evidence type="ECO:0000256" key="1">
    <source>
        <dbReference type="ARBA" id="ARBA00022617"/>
    </source>
</evidence>
<evidence type="ECO:0000313" key="8">
    <source>
        <dbReference type="EMBL" id="SHK31556.1"/>
    </source>
</evidence>
<evidence type="ECO:0000313" key="9">
    <source>
        <dbReference type="Proteomes" id="UP000184474"/>
    </source>
</evidence>
<dbReference type="InterPro" id="IPR009056">
    <property type="entry name" value="Cyt_c-like_dom"/>
</dbReference>
<keyword evidence="5" id="KW-0812">Transmembrane</keyword>
<dbReference type="Pfam" id="PF14522">
    <property type="entry name" value="Cytochrome_C7"/>
    <property type="match status" value="1"/>
</dbReference>
<name>A0A1M6RGM1_REIAG</name>
<protein>
    <submittedName>
        <fullName evidence="8">Cytochrome c2</fullName>
    </submittedName>
</protein>
<dbReference type="Gene3D" id="1.10.760.10">
    <property type="entry name" value="Cytochrome c-like domain"/>
    <property type="match status" value="1"/>
</dbReference>
<dbReference type="GO" id="GO:0020037">
    <property type="term" value="F:heme binding"/>
    <property type="evidence" value="ECO:0007669"/>
    <property type="project" value="InterPro"/>
</dbReference>
<keyword evidence="3 4" id="KW-0408">Iron</keyword>
<organism evidence="8 9">
    <name type="scientific">Reichenbachiella agariperforans</name>
    <dbReference type="NCBI Taxonomy" id="156994"/>
    <lineage>
        <taxon>Bacteria</taxon>
        <taxon>Pseudomonadati</taxon>
        <taxon>Bacteroidota</taxon>
        <taxon>Cytophagia</taxon>
        <taxon>Cytophagales</taxon>
        <taxon>Reichenbachiellaceae</taxon>
        <taxon>Reichenbachiella</taxon>
    </lineage>
</organism>
<feature type="transmembrane region" description="Helical" evidence="5">
    <location>
        <begin position="214"/>
        <end position="239"/>
    </location>
</feature>
<dbReference type="InterPro" id="IPR036909">
    <property type="entry name" value="Cyt_c-like_dom_sf"/>
</dbReference>
<dbReference type="STRING" id="156994.SAMN04488028_104166"/>
<feature type="signal peptide" evidence="6">
    <location>
        <begin position="1"/>
        <end position="36"/>
    </location>
</feature>
<reference evidence="9" key="1">
    <citation type="submission" date="2016-11" db="EMBL/GenBank/DDBJ databases">
        <authorList>
            <person name="Varghese N."/>
            <person name="Submissions S."/>
        </authorList>
    </citation>
    <scope>NUCLEOTIDE SEQUENCE [LARGE SCALE GENOMIC DNA]</scope>
    <source>
        <strain evidence="9">DSM 26134</strain>
    </source>
</reference>
<sequence>MLKKYSYNSNKGSSLKGLLFLSLIFSVLLTQNVAMAQDAGTTIPSDEAVISSGEKLFKANCTVCHAVNEKVVGPALKDVHKRRDVAWITAFVKNSQKVISSGDPYAVKLYEEFNKTQMTSFDFADEEILSIVAYLKAESEKEPVAAAPVAGDTTGGAVATEQEPSGMVNILMIVILIILVLILVVLAMIISVLKKYLSQKDELAEEDKEIVNQTFDVVALVKSNAFLGLVAFIFTAIVLKSVIDGLFTIGVQQGYEPTQPIAFSHKIHAGDNQIDCNYCHTGVRKSKNANIPSPNICMNCHSAIKTESPEIQKIYAAVENNQPIEWVRIHNLPDLAYFNHSQHVAVGEIECQTCHGPIEEMDVVYQYAPLTMGWCINCHRETDVNAKGNEYYDNLVELHAEHSKEPMKVEDIGGLECAKCHY</sequence>
<gene>
    <name evidence="8" type="ORF">SAMN04488028_104166</name>
</gene>
<keyword evidence="6" id="KW-0732">Signal</keyword>
<evidence type="ECO:0000256" key="2">
    <source>
        <dbReference type="ARBA" id="ARBA00022723"/>
    </source>
</evidence>
<feature type="domain" description="Cytochrome c" evidence="7">
    <location>
        <begin position="48"/>
        <end position="139"/>
    </location>
</feature>
<dbReference type="GO" id="GO:0009055">
    <property type="term" value="F:electron transfer activity"/>
    <property type="evidence" value="ECO:0007669"/>
    <property type="project" value="InterPro"/>
</dbReference>
<evidence type="ECO:0000256" key="6">
    <source>
        <dbReference type="SAM" id="SignalP"/>
    </source>
</evidence>
<dbReference type="PANTHER" id="PTHR39425">
    <property type="entry name" value="LIPOPROTEIN CYTOCHROME C"/>
    <property type="match status" value="1"/>
</dbReference>
<proteinExistence type="predicted"/>
<evidence type="ECO:0000259" key="7">
    <source>
        <dbReference type="PROSITE" id="PS51007"/>
    </source>
</evidence>
<dbReference type="EMBL" id="FRAA01000004">
    <property type="protein sequence ID" value="SHK31556.1"/>
    <property type="molecule type" value="Genomic_DNA"/>
</dbReference>
<keyword evidence="5" id="KW-0472">Membrane</keyword>
<keyword evidence="2 4" id="KW-0479">Metal-binding</keyword>
<feature type="transmembrane region" description="Helical" evidence="5">
    <location>
        <begin position="170"/>
        <end position="193"/>
    </location>
</feature>